<evidence type="ECO:0000256" key="1">
    <source>
        <dbReference type="ARBA" id="ARBA00022448"/>
    </source>
</evidence>
<evidence type="ECO:0000256" key="8">
    <source>
        <dbReference type="PROSITE-ProRule" id="PRU00023"/>
    </source>
</evidence>
<keyword evidence="5" id="KW-0406">Ion transport</keyword>
<keyword evidence="2" id="KW-0716">Sensory transduction</keyword>
<feature type="compositionally biased region" description="Low complexity" evidence="9">
    <location>
        <begin position="234"/>
        <end position="244"/>
    </location>
</feature>
<dbReference type="AlphaFoldDB" id="N4U7P4"/>
<accession>N4U7P4</accession>
<dbReference type="VEuPathDB" id="FungiDB:FOC1_g10000631"/>
<dbReference type="OrthoDB" id="4772757at2759"/>
<protein>
    <submittedName>
        <fullName evidence="10">Ankyrin repeat domain-containing protein 50</fullName>
    </submittedName>
</protein>
<name>N4U7P4_FUSC1</name>
<evidence type="ECO:0000256" key="3">
    <source>
        <dbReference type="ARBA" id="ARBA00022737"/>
    </source>
</evidence>
<keyword evidence="6" id="KW-0325">Glycoprotein</keyword>
<dbReference type="PANTHER" id="PTHR47143">
    <property type="entry name" value="TRANSIENT RECEPTOR POTENTIAL CATION CHANNEL PROTEIN PAINLESS"/>
    <property type="match status" value="1"/>
</dbReference>
<dbReference type="PROSITE" id="PS50088">
    <property type="entry name" value="ANK_REPEAT"/>
    <property type="match status" value="1"/>
</dbReference>
<evidence type="ECO:0000256" key="6">
    <source>
        <dbReference type="ARBA" id="ARBA00023180"/>
    </source>
</evidence>
<dbReference type="PROSITE" id="PS50297">
    <property type="entry name" value="ANK_REP_REGION"/>
    <property type="match status" value="1"/>
</dbReference>
<keyword evidence="3" id="KW-0677">Repeat</keyword>
<dbReference type="GO" id="GO:0034220">
    <property type="term" value="P:monoatomic ion transmembrane transport"/>
    <property type="evidence" value="ECO:0007669"/>
    <property type="project" value="UniProtKB-KW"/>
</dbReference>
<dbReference type="Pfam" id="PF12796">
    <property type="entry name" value="Ank_2"/>
    <property type="match status" value="1"/>
</dbReference>
<proteinExistence type="predicted"/>
<keyword evidence="1" id="KW-0813">Transport</keyword>
<keyword evidence="7" id="KW-0407">Ion channel</keyword>
<evidence type="ECO:0000256" key="9">
    <source>
        <dbReference type="SAM" id="MobiDB-lite"/>
    </source>
</evidence>
<gene>
    <name evidence="10" type="ORF">FOC1_g10000631</name>
</gene>
<dbReference type="InterPro" id="IPR036770">
    <property type="entry name" value="Ankyrin_rpt-contain_sf"/>
</dbReference>
<dbReference type="InterPro" id="IPR002110">
    <property type="entry name" value="Ankyrin_rpt"/>
</dbReference>
<dbReference type="HOGENOM" id="CLU_601335_0_0_1"/>
<organism evidence="10 11">
    <name type="scientific">Fusarium oxysporum f. sp. cubense (strain race 1)</name>
    <name type="common">Panama disease fungus</name>
    <dbReference type="NCBI Taxonomy" id="1229664"/>
    <lineage>
        <taxon>Eukaryota</taxon>
        <taxon>Fungi</taxon>
        <taxon>Dikarya</taxon>
        <taxon>Ascomycota</taxon>
        <taxon>Pezizomycotina</taxon>
        <taxon>Sordariomycetes</taxon>
        <taxon>Hypocreomycetidae</taxon>
        <taxon>Hypocreales</taxon>
        <taxon>Nectriaceae</taxon>
        <taxon>Fusarium</taxon>
        <taxon>Fusarium oxysporum species complex</taxon>
    </lineage>
</organism>
<dbReference type="PANTHER" id="PTHR47143:SF1">
    <property type="entry name" value="ION_TRANS DOMAIN-CONTAINING PROTEIN"/>
    <property type="match status" value="1"/>
</dbReference>
<dbReference type="Gene3D" id="1.25.40.20">
    <property type="entry name" value="Ankyrin repeat-containing domain"/>
    <property type="match status" value="2"/>
</dbReference>
<dbReference type="Pfam" id="PF00023">
    <property type="entry name" value="Ank"/>
    <property type="match status" value="1"/>
</dbReference>
<keyword evidence="4 8" id="KW-0040">ANK repeat</keyword>
<feature type="compositionally biased region" description="Polar residues" evidence="9">
    <location>
        <begin position="195"/>
        <end position="207"/>
    </location>
</feature>
<reference evidence="11" key="1">
    <citation type="submission" date="2012-09" db="EMBL/GenBank/DDBJ databases">
        <title>Genome sequencing and comparative transcriptomics of race 1 and race 4 of banana pathogen: Fusarium oxysporum f. sp. cubense.</title>
        <authorList>
            <person name="Fang X."/>
            <person name="Huang J."/>
        </authorList>
    </citation>
    <scope>NUCLEOTIDE SEQUENCE [LARGE SCALE GENOMIC DNA]</scope>
    <source>
        <strain evidence="11">race 1</strain>
    </source>
</reference>
<dbReference type="GO" id="GO:1902495">
    <property type="term" value="C:transmembrane transporter complex"/>
    <property type="evidence" value="ECO:0007669"/>
    <property type="project" value="TreeGrafter"/>
</dbReference>
<dbReference type="Proteomes" id="UP000016928">
    <property type="component" value="Unassembled WGS sequence"/>
</dbReference>
<feature type="region of interest" description="Disordered" evidence="9">
    <location>
        <begin position="232"/>
        <end position="253"/>
    </location>
</feature>
<evidence type="ECO:0000256" key="7">
    <source>
        <dbReference type="ARBA" id="ARBA00023303"/>
    </source>
</evidence>
<dbReference type="STRING" id="1229664.N4U7P4"/>
<evidence type="ECO:0000256" key="4">
    <source>
        <dbReference type="ARBA" id="ARBA00023043"/>
    </source>
</evidence>
<evidence type="ECO:0000313" key="10">
    <source>
        <dbReference type="EMBL" id="ENH71169.1"/>
    </source>
</evidence>
<dbReference type="InterPro" id="IPR052076">
    <property type="entry name" value="TRP_cation_channel"/>
</dbReference>
<feature type="repeat" description="ANK" evidence="8">
    <location>
        <begin position="290"/>
        <end position="322"/>
    </location>
</feature>
<dbReference type="SUPFAM" id="SSF48403">
    <property type="entry name" value="Ankyrin repeat"/>
    <property type="match status" value="1"/>
</dbReference>
<reference evidence="11" key="2">
    <citation type="journal article" date="2014" name="PLoS ONE">
        <title>Genome and Transcriptome Analysis of the Fungal Pathogen Fusarium oxysporum f. sp. cubense Causing Banana Vascular Wilt Disease.</title>
        <authorList>
            <person name="Guo L."/>
            <person name="Han L."/>
            <person name="Yang L."/>
            <person name="Zeng H."/>
            <person name="Fan D."/>
            <person name="Zhu Y."/>
            <person name="Feng Y."/>
            <person name="Wang G."/>
            <person name="Peng C."/>
            <person name="Jiang X."/>
            <person name="Zhou D."/>
            <person name="Ni P."/>
            <person name="Liang C."/>
            <person name="Liu L."/>
            <person name="Wang J."/>
            <person name="Mao C."/>
            <person name="Fang X."/>
            <person name="Peng M."/>
            <person name="Huang J."/>
        </authorList>
    </citation>
    <scope>NUCLEOTIDE SEQUENCE [LARGE SCALE GENOMIC DNA]</scope>
    <source>
        <strain evidence="11">race 1</strain>
    </source>
</reference>
<evidence type="ECO:0000256" key="5">
    <source>
        <dbReference type="ARBA" id="ARBA00023065"/>
    </source>
</evidence>
<evidence type="ECO:0000313" key="11">
    <source>
        <dbReference type="Proteomes" id="UP000016928"/>
    </source>
</evidence>
<feature type="region of interest" description="Disordered" evidence="9">
    <location>
        <begin position="192"/>
        <end position="211"/>
    </location>
</feature>
<dbReference type="SMART" id="SM00248">
    <property type="entry name" value="ANK"/>
    <property type="match status" value="5"/>
</dbReference>
<dbReference type="EMBL" id="KB730160">
    <property type="protein sequence ID" value="ENH71169.1"/>
    <property type="molecule type" value="Genomic_DNA"/>
</dbReference>
<dbReference type="GO" id="GO:0022857">
    <property type="term" value="F:transmembrane transporter activity"/>
    <property type="evidence" value="ECO:0007669"/>
    <property type="project" value="TreeGrafter"/>
</dbReference>
<evidence type="ECO:0000256" key="2">
    <source>
        <dbReference type="ARBA" id="ARBA00022606"/>
    </source>
</evidence>
<sequence>MNRGVSSLVSVLHQLQTALENGNSNGLDLAKEARIDLQNILESCGLVLASLKTILNKFEHCPKELEGASTTVTKINTIKLRFRWMIEEKEVVRIRKSLDTHVQTLQLTLTATTALVTAVTKKDTTEIIALLDDLRSSLKRTAALTSATVVRPRVQTPFQSAIHHLPTPAVQEIEAEVSPAAIVDQPANAELHSVPNFSGHQSTSIPTEPSEPGLVNFTPPIPQPVCASELTILNRESPSSNRNPSPRPKRRLPVATVSGKALFLAARTGNKSIFLRILTSGAKITEVEPDGTTVLQAAAEANQLDVVLSLLFFGADPNSGGGQTRSPLLAATDRQHVQVVVALLEAKADPCAVHPKAPPRMKSAFHCALYHQNSEILSLLLDSIKQLDTNPDINIINNTGFYSDDDLFGTPLQVAVSLERADIVRCLLEYRADPNITCLNDSPWKRSPLAAAVYT</sequence>